<feature type="coiled-coil region" evidence="7">
    <location>
        <begin position="106"/>
        <end position="147"/>
    </location>
</feature>
<evidence type="ECO:0000256" key="8">
    <source>
        <dbReference type="SAM" id="MobiDB-lite"/>
    </source>
</evidence>
<sequence length="1154" mass="131414">MMCEVMPTINEDTPMSQRGSQSSGSDSDSHFEQLMVNMLDERDRLLDTLRETQESLSLAQQRLQDVIYDRDSLQRQLNSALPQMTVAAGTSIENNIQRTISCPNEFAALTKELNACREQLLEKEEEISELKAERNNTRLLLEHLECLVSRHERSLRMTVVKRQAQSPSGVSSEVEVLKALKSLFEHHKALDEKVRERLRVSLERVSALEEELAAANQEIVALREQNAHIQRKIAAGEGPAESEHIEGVEPGQKVHEKRLSNGSIDSNDETSQVIELQELLEKQNYEMAQMKERMAALSSRVGEVEQEAETARKELIKTEEMNSKYQRDIREAMAQKEDMEERITTLEKRYLSAQRESTSIHDMNDKLENELANKEAILRQLEDKNRQLQERLELAEQKLQQTMRKAETLPEVEAELAQRIAALTKAEERHGNIEERMRHLEAQLEEKNQELQRARQREKMNEEHNKRLSDTVDRLLTESNERLQLHLKERMAALEEKNVLIQESESFRKNLEESLHDKERLAEEIEKLRSELDQMKLRAGSLIEPTLSRPHLDSSAELRYSVGSLVDSQSDYRSTKVIRRPRRGRMGVRRDEPKVKSLGDHEWNRTQQIGVLSSHPFESDTEMSDIDDDDRETLFSSMDLLSPSGHSDAQTLAMMLQEQLDAINKEIRLIQEEKESTELRAEEIENRVASVSLEGLNLARVHQGTSITGSVTASSLASSSPPSGHSTPKLTPRSPAREMDRMGVMTLPSDLRKHRRKIAVVEEDGREDKATIKCETSPPPTPRAIRMTHTLPSSYHNDARSSLPASLEAESIGLGSVSSSQDSLHKAPKKKGIKSSIGRLFGKKEKARLGQLRGYIETEAAAQESLGLGKLGTQAEKDRRLKKNISGHELLEEARRKGLPFAQWDGPTVVAWLELWLGMPAWYVAACRANVKSGAIMSALSDTEIQREIGISNPLHRLKLRLAIQEMVSLTSPSAPPTSRTKESEEGSWAQTLAYGDMNHEWIGNEWLPSLGLPQYRSYFMECLVDARMLDHLTKKDLRVHLKMVDSFHRTSLQYGIMCLKRLNYDRKELEKRREMSQHEIKDVLVWSNDRVIRWIQAIGLREYANNILESGVHGSLIALDENFDYSSLALLLQIPTQNTQASPLTLLLVNLYS</sequence>
<dbReference type="Proteomes" id="UP000000539">
    <property type="component" value="Chromosome 1"/>
</dbReference>
<evidence type="ECO:0000256" key="5">
    <source>
        <dbReference type="ARBA" id="ARBA00022737"/>
    </source>
</evidence>
<proteinExistence type="inferred from homology"/>
<keyword evidence="4" id="KW-0597">Phosphoprotein</keyword>
<dbReference type="SMART" id="SM00454">
    <property type="entry name" value="SAM"/>
    <property type="match status" value="3"/>
</dbReference>
<dbReference type="CDD" id="cd09568">
    <property type="entry name" value="SAM_liprin-alpha1_2_3_4_repeat3"/>
    <property type="match status" value="1"/>
</dbReference>
<accession>A0A8V0Y9J4</accession>
<dbReference type="SUPFAM" id="SSF47769">
    <property type="entry name" value="SAM/Pointed domain"/>
    <property type="match status" value="3"/>
</dbReference>
<dbReference type="PANTHER" id="PTHR12587">
    <property type="entry name" value="LAR INTERACTING PROTEIN LIP -RELATED PROTEIN"/>
    <property type="match status" value="1"/>
</dbReference>
<organism evidence="10 11">
    <name type="scientific">Gallus gallus</name>
    <name type="common">Chicken</name>
    <dbReference type="NCBI Taxonomy" id="9031"/>
    <lineage>
        <taxon>Eukaryota</taxon>
        <taxon>Metazoa</taxon>
        <taxon>Chordata</taxon>
        <taxon>Craniata</taxon>
        <taxon>Vertebrata</taxon>
        <taxon>Euteleostomi</taxon>
        <taxon>Archelosauria</taxon>
        <taxon>Archosauria</taxon>
        <taxon>Dinosauria</taxon>
        <taxon>Saurischia</taxon>
        <taxon>Theropoda</taxon>
        <taxon>Coelurosauria</taxon>
        <taxon>Aves</taxon>
        <taxon>Neognathae</taxon>
        <taxon>Galloanserae</taxon>
        <taxon>Galliformes</taxon>
        <taxon>Phasianidae</taxon>
        <taxon>Phasianinae</taxon>
        <taxon>Gallus</taxon>
    </lineage>
</organism>
<dbReference type="FunFam" id="1.10.150.50:FF:000003">
    <property type="entry name" value="liprin-alpha-2 isoform X1"/>
    <property type="match status" value="1"/>
</dbReference>
<evidence type="ECO:0000256" key="6">
    <source>
        <dbReference type="ARBA" id="ARBA00023054"/>
    </source>
</evidence>
<dbReference type="SUPFAM" id="SSF57997">
    <property type="entry name" value="Tropomyosin"/>
    <property type="match status" value="1"/>
</dbReference>
<feature type="compositionally biased region" description="Low complexity" evidence="8">
    <location>
        <begin position="16"/>
        <end position="26"/>
    </location>
</feature>
<dbReference type="GO" id="GO:0005737">
    <property type="term" value="C:cytoplasm"/>
    <property type="evidence" value="ECO:0007669"/>
    <property type="project" value="UniProtKB-SubCell"/>
</dbReference>
<dbReference type="CDD" id="cd09565">
    <property type="entry name" value="SAM_liprin-alpha1_2_3_4_repeat2"/>
    <property type="match status" value="1"/>
</dbReference>
<dbReference type="PROSITE" id="PS50105">
    <property type="entry name" value="SAM_DOMAIN"/>
    <property type="match status" value="3"/>
</dbReference>
<keyword evidence="11" id="KW-1185">Reference proteome</keyword>
<evidence type="ECO:0000313" key="10">
    <source>
        <dbReference type="Ensembl" id="ENSGALP00010017391.1"/>
    </source>
</evidence>
<dbReference type="Pfam" id="PF25526">
    <property type="entry name" value="LIP-1"/>
    <property type="match status" value="1"/>
</dbReference>
<dbReference type="InterPro" id="IPR001660">
    <property type="entry name" value="SAM"/>
</dbReference>
<feature type="coiled-coil region" evidence="7">
    <location>
        <begin position="504"/>
        <end position="538"/>
    </location>
</feature>
<feature type="region of interest" description="Disordered" evidence="8">
    <location>
        <begin position="710"/>
        <end position="740"/>
    </location>
</feature>
<reference evidence="10" key="2">
    <citation type="submission" date="2025-08" db="UniProtKB">
        <authorList>
            <consortium name="Ensembl"/>
        </authorList>
    </citation>
    <scope>IDENTIFICATION</scope>
    <source>
        <strain evidence="10">broiler</strain>
    </source>
</reference>
<dbReference type="InterPro" id="IPR037622">
    <property type="entry name" value="LIP-1_SAM_3"/>
</dbReference>
<keyword evidence="3" id="KW-0963">Cytoplasm</keyword>
<dbReference type="FunFam" id="1.10.150.50:FF:000004">
    <property type="entry name" value="PTPRF interacting protein alpha 1"/>
    <property type="match status" value="1"/>
</dbReference>
<dbReference type="GeneTree" id="ENSGT01050000244900"/>
<dbReference type="Gene3D" id="1.10.150.50">
    <property type="entry name" value="Transcription Factor, Ets-1"/>
    <property type="match status" value="3"/>
</dbReference>
<evidence type="ECO:0000256" key="1">
    <source>
        <dbReference type="ARBA" id="ARBA00004496"/>
    </source>
</evidence>
<comment type="similarity">
    <text evidence="2">Belongs to the liprin family. Liprin-alpha subfamily.</text>
</comment>
<feature type="domain" description="SAM" evidence="9">
    <location>
        <begin position="904"/>
        <end position="970"/>
    </location>
</feature>
<feature type="region of interest" description="Disordered" evidence="8">
    <location>
        <begin position="1"/>
        <end position="29"/>
    </location>
</feature>
<feature type="coiled-coil region" evidence="7">
    <location>
        <begin position="35"/>
        <end position="62"/>
    </location>
</feature>
<comment type="subcellular location">
    <subcellularLocation>
        <location evidence="1">Cytoplasm</location>
    </subcellularLocation>
</comment>
<feature type="compositionally biased region" description="Low complexity" evidence="8">
    <location>
        <begin position="710"/>
        <end position="728"/>
    </location>
</feature>
<feature type="domain" description="SAM" evidence="9">
    <location>
        <begin position="1087"/>
        <end position="1131"/>
    </location>
</feature>
<gene>
    <name evidence="10" type="primary">PPFIA2</name>
</gene>
<reference evidence="10" key="3">
    <citation type="submission" date="2025-09" db="UniProtKB">
        <authorList>
            <consortium name="Ensembl"/>
        </authorList>
    </citation>
    <scope>IDENTIFICATION</scope>
    <source>
        <strain evidence="10">broiler</strain>
    </source>
</reference>
<dbReference type="Ensembl" id="ENSGALT00010029866.1">
    <property type="protein sequence ID" value="ENSGALP00010017391.1"/>
    <property type="gene ID" value="ENSGALG00010012450.1"/>
</dbReference>
<evidence type="ECO:0000256" key="4">
    <source>
        <dbReference type="ARBA" id="ARBA00022553"/>
    </source>
</evidence>
<dbReference type="InterPro" id="IPR037620">
    <property type="entry name" value="LIP-1_SAM_1"/>
</dbReference>
<dbReference type="InterPro" id="IPR029515">
    <property type="entry name" value="Liprin"/>
</dbReference>
<feature type="coiled-coil region" evidence="7">
    <location>
        <begin position="273"/>
        <end position="464"/>
    </location>
</feature>
<feature type="coiled-coil region" evidence="7">
    <location>
        <begin position="653"/>
        <end position="694"/>
    </location>
</feature>
<feature type="domain" description="SAM" evidence="9">
    <location>
        <begin position="1006"/>
        <end position="1063"/>
    </location>
</feature>
<evidence type="ECO:0000313" key="11">
    <source>
        <dbReference type="Proteomes" id="UP000000539"/>
    </source>
</evidence>
<keyword evidence="5" id="KW-0677">Repeat</keyword>
<evidence type="ECO:0000256" key="3">
    <source>
        <dbReference type="ARBA" id="ARBA00022490"/>
    </source>
</evidence>
<evidence type="ECO:0000256" key="7">
    <source>
        <dbReference type="SAM" id="Coils"/>
    </source>
</evidence>
<dbReference type="Pfam" id="PF07647">
    <property type="entry name" value="SAM_2"/>
    <property type="match status" value="1"/>
</dbReference>
<evidence type="ECO:0000256" key="2">
    <source>
        <dbReference type="ARBA" id="ARBA00007026"/>
    </source>
</evidence>
<dbReference type="OrthoDB" id="2132119at2759"/>
<dbReference type="InterPro" id="IPR013761">
    <property type="entry name" value="SAM/pointed_sf"/>
</dbReference>
<reference evidence="10" key="1">
    <citation type="submission" date="2020-11" db="EMBL/GenBank/DDBJ databases">
        <title>Gallus gallus (Chicken) genome, bGalGal1, GRCg7b, maternal haplotype autosomes + Z &amp; W.</title>
        <authorList>
            <person name="Warren W."/>
            <person name="Formenti G."/>
            <person name="Fedrigo O."/>
            <person name="Haase B."/>
            <person name="Mountcastle J."/>
            <person name="Balacco J."/>
            <person name="Tracey A."/>
            <person name="Schneider V."/>
            <person name="Okimoto R."/>
            <person name="Cheng H."/>
            <person name="Hawken R."/>
            <person name="Howe K."/>
            <person name="Jarvis E.D."/>
        </authorList>
    </citation>
    <scope>NUCLEOTIDE SEQUENCE [LARGE SCALE GENOMIC DNA]</scope>
    <source>
        <strain evidence="10">Broiler</strain>
    </source>
</reference>
<dbReference type="InterPro" id="IPR057892">
    <property type="entry name" value="LIP-1_CC2"/>
</dbReference>
<dbReference type="Pfam" id="PF00536">
    <property type="entry name" value="SAM_1"/>
    <property type="match status" value="2"/>
</dbReference>
<feature type="coiled-coil region" evidence="7">
    <location>
        <begin position="198"/>
        <end position="232"/>
    </location>
</feature>
<dbReference type="AlphaFoldDB" id="A0A8V0Y9J4"/>
<dbReference type="PANTHER" id="PTHR12587:SF6">
    <property type="entry name" value="LIPRIN-ALPHA-2"/>
    <property type="match status" value="1"/>
</dbReference>
<name>A0A8V0Y9J4_CHICK</name>
<dbReference type="CDD" id="cd09562">
    <property type="entry name" value="SAM_liprin-alpha1_2_3_4_repeat1"/>
    <property type="match status" value="1"/>
</dbReference>
<dbReference type="FunFam" id="1.10.150.50:FF:000002">
    <property type="entry name" value="PTPRF interacting protein alpha 1"/>
    <property type="match status" value="1"/>
</dbReference>
<dbReference type="InterPro" id="IPR037621">
    <property type="entry name" value="LIP-1_SAM_2"/>
</dbReference>
<evidence type="ECO:0000259" key="9">
    <source>
        <dbReference type="PROSITE" id="PS50105"/>
    </source>
</evidence>
<keyword evidence="6 7" id="KW-0175">Coiled coil</keyword>
<protein>
    <submittedName>
        <fullName evidence="10">PTPRF interacting protein alpha 2</fullName>
    </submittedName>
</protein>